<dbReference type="PANTHER" id="PTHR42873">
    <property type="entry name" value="RIBOSOMAL RNA LARGE SUBUNIT METHYLTRANSFERASE"/>
    <property type="match status" value="1"/>
</dbReference>
<comment type="caution">
    <text evidence="10">The sequence shown here is derived from an EMBL/GenBank/DDBJ whole genome shotgun (WGS) entry which is preliminary data.</text>
</comment>
<evidence type="ECO:0000256" key="5">
    <source>
        <dbReference type="ARBA" id="ARBA00022679"/>
    </source>
</evidence>
<protein>
    <submittedName>
        <fullName evidence="10">Methyltransferase type 11</fullName>
    </submittedName>
</protein>
<comment type="similarity">
    <text evidence="8">Belongs to the methyltransferase superfamily. RlmI family.</text>
</comment>
<keyword evidence="2" id="KW-0963">Cytoplasm</keyword>
<sequence>MDYPKIYVNFAAYSAIEKGNLIVKKNGILNIKDFEKLDIGEIVDVYSKKGKFLGRGFKNPHEIRIVTLKKEKIDENYVRNKIIEANNYRKFLGFEGAYRMVYTQSDWLNGLVIDKYNDICTIQIFNHGFELMKDTIVETLLDLGIDSIYEKSIGRNRRRAGLKEQEGILCGEKTETIIKEGNAKFKVTFEGQKTGFFLDQRDNRLELERYIKEGDRVLDVCCYTGGFAVHAAIKGSEVVGIDLSKKAIELAKENMQLNDIDESKYEFKVGNAFKIMEEMIEDREEFDVVILDPPAFAQSKKDVKNAVRGYHLLNRYGAKLAKRLLVTCSCSQPIEPSEFKAVAIDAALKANKWIRQIGSYRTQSADHPITSKGTEYLKCLFFKVDEF</sequence>
<dbReference type="InterPro" id="IPR036974">
    <property type="entry name" value="PUA_sf"/>
</dbReference>
<dbReference type="SMART" id="SM00359">
    <property type="entry name" value="PUA"/>
    <property type="match status" value="1"/>
</dbReference>
<dbReference type="RefSeq" id="WP_007044271.1">
    <property type="nucleotide sequence ID" value="NZ_AGJL01000017.1"/>
</dbReference>
<dbReference type="Pfam" id="PF17785">
    <property type="entry name" value="PUA_3"/>
    <property type="match status" value="1"/>
</dbReference>
<dbReference type="InterPro" id="IPR002478">
    <property type="entry name" value="PUA"/>
</dbReference>
<dbReference type="PATRIC" id="fig|647171.4.peg.823"/>
<dbReference type="Gene3D" id="3.40.50.150">
    <property type="entry name" value="Vaccinia Virus protein VP39"/>
    <property type="match status" value="1"/>
</dbReference>
<evidence type="ECO:0000256" key="4">
    <source>
        <dbReference type="ARBA" id="ARBA00022603"/>
    </source>
</evidence>
<dbReference type="AlphaFoldDB" id="H1KYF9"/>
<gene>
    <name evidence="10" type="ORF">MetfoDRAFT_0832</name>
</gene>
<dbReference type="PROSITE" id="PS50890">
    <property type="entry name" value="PUA"/>
    <property type="match status" value="1"/>
</dbReference>
<evidence type="ECO:0000313" key="10">
    <source>
        <dbReference type="EMBL" id="EHP87074.1"/>
    </source>
</evidence>
<dbReference type="GO" id="GO:0003723">
    <property type="term" value="F:RNA binding"/>
    <property type="evidence" value="ECO:0007669"/>
    <property type="project" value="UniProtKB-KW"/>
</dbReference>
<dbReference type="EMBL" id="AGJL01000017">
    <property type="protein sequence ID" value="EHP87074.1"/>
    <property type="molecule type" value="Genomic_DNA"/>
</dbReference>
<evidence type="ECO:0000259" key="9">
    <source>
        <dbReference type="SMART" id="SM00359"/>
    </source>
</evidence>
<evidence type="ECO:0000256" key="2">
    <source>
        <dbReference type="ARBA" id="ARBA00022490"/>
    </source>
</evidence>
<dbReference type="Pfam" id="PF13847">
    <property type="entry name" value="Methyltransf_31"/>
    <property type="match status" value="1"/>
</dbReference>
<dbReference type="InterPro" id="IPR025714">
    <property type="entry name" value="Methyltranfer_dom"/>
</dbReference>
<evidence type="ECO:0000313" key="11">
    <source>
        <dbReference type="Proteomes" id="UP000003706"/>
    </source>
</evidence>
<evidence type="ECO:0000256" key="3">
    <source>
        <dbReference type="ARBA" id="ARBA00022552"/>
    </source>
</evidence>
<evidence type="ECO:0000256" key="6">
    <source>
        <dbReference type="ARBA" id="ARBA00022691"/>
    </source>
</evidence>
<evidence type="ECO:0000256" key="8">
    <source>
        <dbReference type="ARBA" id="ARBA00038091"/>
    </source>
</evidence>
<keyword evidence="5 10" id="KW-0808">Transferase</keyword>
<proteinExistence type="inferred from homology"/>
<keyword evidence="11" id="KW-1185">Reference proteome</keyword>
<dbReference type="STRING" id="647171.MetfoDRAFT_0832"/>
<keyword evidence="4 10" id="KW-0489">Methyltransferase</keyword>
<dbReference type="SUPFAM" id="SSF53335">
    <property type="entry name" value="S-adenosyl-L-methionine-dependent methyltransferases"/>
    <property type="match status" value="1"/>
</dbReference>
<dbReference type="InterPro" id="IPR029063">
    <property type="entry name" value="SAM-dependent_MTases_sf"/>
</dbReference>
<dbReference type="GO" id="GO:0006364">
    <property type="term" value="P:rRNA processing"/>
    <property type="evidence" value="ECO:0007669"/>
    <property type="project" value="UniProtKB-KW"/>
</dbReference>
<dbReference type="GO" id="GO:0032259">
    <property type="term" value="P:methylation"/>
    <property type="evidence" value="ECO:0007669"/>
    <property type="project" value="UniProtKB-KW"/>
</dbReference>
<name>H1KYF9_9EURY</name>
<keyword evidence="3" id="KW-0698">rRNA processing</keyword>
<organism evidence="10 11">
    <name type="scientific">Methanotorris formicicus Mc-S-70</name>
    <dbReference type="NCBI Taxonomy" id="647171"/>
    <lineage>
        <taxon>Archaea</taxon>
        <taxon>Methanobacteriati</taxon>
        <taxon>Methanobacteriota</taxon>
        <taxon>Methanomada group</taxon>
        <taxon>Methanococci</taxon>
        <taxon>Methanococcales</taxon>
        <taxon>Methanocaldococcaceae</taxon>
        <taxon>Methanotorris</taxon>
    </lineage>
</organism>
<dbReference type="CDD" id="cd11572">
    <property type="entry name" value="RlmI_M_like"/>
    <property type="match status" value="1"/>
</dbReference>
<feature type="domain" description="PUA" evidence="9">
    <location>
        <begin position="4"/>
        <end position="87"/>
    </location>
</feature>
<dbReference type="InterPro" id="IPR015947">
    <property type="entry name" value="PUA-like_sf"/>
</dbReference>
<keyword evidence="6" id="KW-0949">S-adenosyl-L-methionine</keyword>
<accession>H1KYF9</accession>
<dbReference type="CDD" id="cd02440">
    <property type="entry name" value="AdoMet_MTases"/>
    <property type="match status" value="1"/>
</dbReference>
<dbReference type="GO" id="GO:0005737">
    <property type="term" value="C:cytoplasm"/>
    <property type="evidence" value="ECO:0007669"/>
    <property type="project" value="UniProtKB-SubCell"/>
</dbReference>
<evidence type="ECO:0000256" key="7">
    <source>
        <dbReference type="ARBA" id="ARBA00022884"/>
    </source>
</evidence>
<evidence type="ECO:0000256" key="1">
    <source>
        <dbReference type="ARBA" id="ARBA00004496"/>
    </source>
</evidence>
<dbReference type="GO" id="GO:0008168">
    <property type="term" value="F:methyltransferase activity"/>
    <property type="evidence" value="ECO:0007669"/>
    <property type="project" value="UniProtKB-KW"/>
</dbReference>
<dbReference type="SUPFAM" id="SSF88697">
    <property type="entry name" value="PUA domain-like"/>
    <property type="match status" value="1"/>
</dbReference>
<dbReference type="Proteomes" id="UP000003706">
    <property type="component" value="Unassembled WGS sequence"/>
</dbReference>
<dbReference type="CDD" id="cd21153">
    <property type="entry name" value="PUA_RlmI"/>
    <property type="match status" value="1"/>
</dbReference>
<dbReference type="OrthoDB" id="190449at2157"/>
<dbReference type="Gene3D" id="2.30.130.10">
    <property type="entry name" value="PUA domain"/>
    <property type="match status" value="1"/>
</dbReference>
<dbReference type="InterPro" id="IPR041532">
    <property type="entry name" value="RlmI-like_PUA"/>
</dbReference>
<dbReference type="PANTHER" id="PTHR42873:SF1">
    <property type="entry name" value="S-ADENOSYLMETHIONINE-DEPENDENT METHYLTRANSFERASE DOMAIN-CONTAINING PROTEIN"/>
    <property type="match status" value="1"/>
</dbReference>
<reference evidence="10 11" key="1">
    <citation type="submission" date="2011-09" db="EMBL/GenBank/DDBJ databases">
        <title>The draft genome of Methanotorris formicicus Mc-S-70.</title>
        <authorList>
            <consortium name="US DOE Joint Genome Institute (JGI-PGF)"/>
            <person name="Lucas S."/>
            <person name="Han J."/>
            <person name="Lapidus A."/>
            <person name="Cheng J.-F."/>
            <person name="Goodwin L."/>
            <person name="Pitluck S."/>
            <person name="Peters L."/>
            <person name="Land M.L."/>
            <person name="Hauser L."/>
            <person name="Sieprawska-Lupa M."/>
            <person name="Takai K."/>
            <person name="Miyazaki J."/>
            <person name="Whitman W."/>
            <person name="Woyke T.J."/>
        </authorList>
    </citation>
    <scope>NUCLEOTIDE SEQUENCE [LARGE SCALE GENOMIC DNA]</scope>
    <source>
        <strain evidence="10 11">Mc-S-70</strain>
    </source>
</reference>
<keyword evidence="7" id="KW-0694">RNA-binding</keyword>
<dbReference type="Gene3D" id="3.30.750.80">
    <property type="entry name" value="RNA methyltransferase domain (HRMD) like"/>
    <property type="match status" value="1"/>
</dbReference>
<comment type="subcellular location">
    <subcellularLocation>
        <location evidence="1">Cytoplasm</location>
    </subcellularLocation>
</comment>